<evidence type="ECO:0000256" key="4">
    <source>
        <dbReference type="ARBA" id="ARBA00022729"/>
    </source>
</evidence>
<evidence type="ECO:0000256" key="6">
    <source>
        <dbReference type="ARBA" id="ARBA00022989"/>
    </source>
</evidence>
<comment type="caution">
    <text evidence="12">The sequence shown here is derived from an EMBL/GenBank/DDBJ whole genome shotgun (WGS) entry which is preliminary data.</text>
</comment>
<keyword evidence="8" id="KW-0675">Receptor</keyword>
<keyword evidence="3 10" id="KW-0812">Transmembrane</keyword>
<gene>
    <name evidence="12" type="ORF">COLO4_20362</name>
</gene>
<evidence type="ECO:0000256" key="8">
    <source>
        <dbReference type="ARBA" id="ARBA00023170"/>
    </source>
</evidence>
<organism evidence="12 13">
    <name type="scientific">Corchorus olitorius</name>
    <dbReference type="NCBI Taxonomy" id="93759"/>
    <lineage>
        <taxon>Eukaryota</taxon>
        <taxon>Viridiplantae</taxon>
        <taxon>Streptophyta</taxon>
        <taxon>Embryophyta</taxon>
        <taxon>Tracheophyta</taxon>
        <taxon>Spermatophyta</taxon>
        <taxon>Magnoliopsida</taxon>
        <taxon>eudicotyledons</taxon>
        <taxon>Gunneridae</taxon>
        <taxon>Pentapetalae</taxon>
        <taxon>rosids</taxon>
        <taxon>malvids</taxon>
        <taxon>Malvales</taxon>
        <taxon>Malvaceae</taxon>
        <taxon>Grewioideae</taxon>
        <taxon>Apeibeae</taxon>
        <taxon>Corchorus</taxon>
    </lineage>
</organism>
<keyword evidence="2" id="KW-0433">Leucine-rich repeat</keyword>
<evidence type="ECO:0000256" key="3">
    <source>
        <dbReference type="ARBA" id="ARBA00022692"/>
    </source>
</evidence>
<reference evidence="13" key="1">
    <citation type="submission" date="2013-09" db="EMBL/GenBank/DDBJ databases">
        <title>Corchorus olitorius genome sequencing.</title>
        <authorList>
            <person name="Alam M."/>
            <person name="Haque M.S."/>
            <person name="Islam M.S."/>
            <person name="Emdad E.M."/>
            <person name="Islam M.M."/>
            <person name="Ahmed B."/>
            <person name="Halim A."/>
            <person name="Hossen Q.M.M."/>
            <person name="Hossain M.Z."/>
            <person name="Ahmed R."/>
            <person name="Khan M.M."/>
            <person name="Islam R."/>
            <person name="Rashid M.M."/>
            <person name="Khan S.A."/>
            <person name="Rahman M.S."/>
            <person name="Alam M."/>
            <person name="Yahiya A.S."/>
            <person name="Khan M.S."/>
            <person name="Azam M.S."/>
            <person name="Haque T."/>
            <person name="Lashkar M.Z.H."/>
            <person name="Akhand A.I."/>
            <person name="Morshed G."/>
            <person name="Roy S."/>
            <person name="Uddin K.S."/>
            <person name="Rabeya T."/>
            <person name="Hossain A.S."/>
            <person name="Chowdhury A."/>
            <person name="Snigdha A.R."/>
            <person name="Mortoza M.S."/>
            <person name="Matin S.A."/>
            <person name="Hoque S.M.E."/>
            <person name="Islam M.K."/>
            <person name="Roy D.K."/>
            <person name="Haider R."/>
            <person name="Moosa M.M."/>
            <person name="Elias S.M."/>
            <person name="Hasan A.M."/>
            <person name="Jahan S."/>
            <person name="Shafiuddin M."/>
            <person name="Mahmood N."/>
            <person name="Shommy N.S."/>
        </authorList>
    </citation>
    <scope>NUCLEOTIDE SEQUENCE [LARGE SCALE GENOMIC DNA]</scope>
    <source>
        <strain evidence="13">cv. O-4</strain>
    </source>
</reference>
<feature type="transmembrane region" description="Helical" evidence="10">
    <location>
        <begin position="107"/>
        <end position="130"/>
    </location>
</feature>
<dbReference type="InterPro" id="IPR046956">
    <property type="entry name" value="RLP23-like"/>
</dbReference>
<comment type="subcellular location">
    <subcellularLocation>
        <location evidence="1">Membrane</location>
        <topology evidence="1">Single-pass type I membrane protein</topology>
    </subcellularLocation>
</comment>
<accession>A0A1R3J076</accession>
<dbReference type="Pfam" id="PF08263">
    <property type="entry name" value="LRRNT_2"/>
    <property type="match status" value="1"/>
</dbReference>
<feature type="domain" description="Leucine-rich repeat-containing N-terminal plant-type" evidence="11">
    <location>
        <begin position="2"/>
        <end position="37"/>
    </location>
</feature>
<dbReference type="Proteomes" id="UP000187203">
    <property type="component" value="Unassembled WGS sequence"/>
</dbReference>
<dbReference type="EMBL" id="AWUE01017141">
    <property type="protein sequence ID" value="OMO88223.1"/>
    <property type="molecule type" value="Genomic_DNA"/>
</dbReference>
<evidence type="ECO:0000313" key="12">
    <source>
        <dbReference type="EMBL" id="OMO88223.1"/>
    </source>
</evidence>
<keyword evidence="7 10" id="KW-0472">Membrane</keyword>
<proteinExistence type="predicted"/>
<dbReference type="Gene3D" id="3.80.10.10">
    <property type="entry name" value="Ribonuclease Inhibitor"/>
    <property type="match status" value="1"/>
</dbReference>
<dbReference type="InterPro" id="IPR032675">
    <property type="entry name" value="LRR_dom_sf"/>
</dbReference>
<dbReference type="STRING" id="93759.A0A1R3J076"/>
<keyword evidence="9" id="KW-0325">Glycoprotein</keyword>
<dbReference type="GO" id="GO:0016020">
    <property type="term" value="C:membrane"/>
    <property type="evidence" value="ECO:0007669"/>
    <property type="project" value="UniProtKB-SubCell"/>
</dbReference>
<evidence type="ECO:0000256" key="10">
    <source>
        <dbReference type="SAM" id="Phobius"/>
    </source>
</evidence>
<evidence type="ECO:0000256" key="2">
    <source>
        <dbReference type="ARBA" id="ARBA00022614"/>
    </source>
</evidence>
<evidence type="ECO:0000256" key="1">
    <source>
        <dbReference type="ARBA" id="ARBA00004479"/>
    </source>
</evidence>
<evidence type="ECO:0000256" key="9">
    <source>
        <dbReference type="ARBA" id="ARBA00023180"/>
    </source>
</evidence>
<dbReference type="OrthoDB" id="997795at2759"/>
<dbReference type="PANTHER" id="PTHR48063:SF90">
    <property type="entry name" value="OS11G0565920 PROTEIN"/>
    <property type="match status" value="1"/>
</dbReference>
<keyword evidence="4" id="KW-0732">Signal</keyword>
<sequence length="159" mass="17480">MEREALLKFKEGLIDPFGRLSSWVGKNCCNWTGVACDNQTGNVYELDLGNPYNCSSTQGSSTSPYQYCELGGLCGPPLLNNCSSFSDGNGVSKDKASDEDEESSQTLWIYINAALGFVFGFWAIFGSLVVKKSIRHAYFKYLDEIADKIAVQIAMNVAR</sequence>
<dbReference type="InterPro" id="IPR013210">
    <property type="entry name" value="LRR_N_plant-typ"/>
</dbReference>
<evidence type="ECO:0000313" key="13">
    <source>
        <dbReference type="Proteomes" id="UP000187203"/>
    </source>
</evidence>
<evidence type="ECO:0000256" key="5">
    <source>
        <dbReference type="ARBA" id="ARBA00022737"/>
    </source>
</evidence>
<name>A0A1R3J076_9ROSI</name>
<dbReference type="AlphaFoldDB" id="A0A1R3J076"/>
<dbReference type="PANTHER" id="PTHR48063">
    <property type="entry name" value="LRR RECEPTOR-LIKE KINASE"/>
    <property type="match status" value="1"/>
</dbReference>
<protein>
    <recommendedName>
        <fullName evidence="11">Leucine-rich repeat-containing N-terminal plant-type domain-containing protein</fullName>
    </recommendedName>
</protein>
<evidence type="ECO:0000259" key="11">
    <source>
        <dbReference type="Pfam" id="PF08263"/>
    </source>
</evidence>
<keyword evidence="5" id="KW-0677">Repeat</keyword>
<keyword evidence="6 10" id="KW-1133">Transmembrane helix</keyword>
<evidence type="ECO:0000256" key="7">
    <source>
        <dbReference type="ARBA" id="ARBA00023136"/>
    </source>
</evidence>
<keyword evidence="13" id="KW-1185">Reference proteome</keyword>